<evidence type="ECO:0000259" key="4">
    <source>
        <dbReference type="Pfam" id="PF17853"/>
    </source>
</evidence>
<reference evidence="5 6" key="1">
    <citation type="submission" date="2019-03" db="EMBL/GenBank/DDBJ databases">
        <title>Genomic Encyclopedia of Type Strains, Phase IV (KMG-IV): sequencing the most valuable type-strain genomes for metagenomic binning, comparative biology and taxonomic classification.</title>
        <authorList>
            <person name="Goeker M."/>
        </authorList>
    </citation>
    <scope>NUCLEOTIDE SEQUENCE [LARGE SCALE GENOMIC DNA]</scope>
    <source>
        <strain evidence="5 6">DSM 29487</strain>
    </source>
</reference>
<keyword evidence="6" id="KW-1185">Reference proteome</keyword>
<sequence>MGFTIEDALVQTQTQYQLKLLAGKKGCANAISWVHLIEDTTIIRQLWGKELVVTTGLGFQEAGDLLELVQYLVKYHSVGLIINTGKYIFDIPSDVIDYCDEQDFPLLTTPWKVHLADLIKDFSMRCLYSEKEDRQVATYFKKVFMNAQDIEESRLALTSTFDVDGTFQVLSIHIEDSDQWDTIERRRMAFQIELYFEKIECPYSFFWYDGRFVLVVNNLAESEFDEIIKSMCQRAKKRMNKYQIHIGVGTMVKDFRNIILSYKRALSATTLATHFQQAILHFRDMGVYQILSSIEDEQILKDMYHRLLDPLISYDEKHHGELEKTLYYYLEYNGSPQMMAKHLYTHRNTINYRLTKIKELLNNPLSSYNDLLPYMLAFYIKRMF</sequence>
<dbReference type="Pfam" id="PF07905">
    <property type="entry name" value="PucR"/>
    <property type="match status" value="1"/>
</dbReference>
<evidence type="ECO:0000259" key="2">
    <source>
        <dbReference type="Pfam" id="PF07905"/>
    </source>
</evidence>
<dbReference type="InterPro" id="IPR025736">
    <property type="entry name" value="PucR_C-HTH_dom"/>
</dbReference>
<dbReference type="AlphaFoldDB" id="A0A4V2W4R6"/>
<dbReference type="Pfam" id="PF13556">
    <property type="entry name" value="HTH_30"/>
    <property type="match status" value="1"/>
</dbReference>
<feature type="domain" description="Purine catabolism PurC-like" evidence="2">
    <location>
        <begin position="16"/>
        <end position="122"/>
    </location>
</feature>
<accession>A0A4V2W4R6</accession>
<dbReference type="PANTHER" id="PTHR33744:SF1">
    <property type="entry name" value="DNA-BINDING TRANSCRIPTIONAL ACTIVATOR ADER"/>
    <property type="match status" value="1"/>
</dbReference>
<protein>
    <submittedName>
        <fullName evidence="5">PucR-like helix-turn-helix protein</fullName>
    </submittedName>
</protein>
<dbReference type="RefSeq" id="WP_066445203.1">
    <property type="nucleotide sequence ID" value="NZ_JANKBF010000038.1"/>
</dbReference>
<dbReference type="Pfam" id="PF17853">
    <property type="entry name" value="GGDEF_2"/>
    <property type="match status" value="1"/>
</dbReference>
<feature type="domain" description="PucR C-terminal helix-turn-helix" evidence="3">
    <location>
        <begin position="324"/>
        <end position="379"/>
    </location>
</feature>
<comment type="caution">
    <text evidence="5">The sequence shown here is derived from an EMBL/GenBank/DDBJ whole genome shotgun (WGS) entry which is preliminary data.</text>
</comment>
<dbReference type="InterPro" id="IPR042070">
    <property type="entry name" value="PucR_C-HTH_sf"/>
</dbReference>
<organism evidence="5 6">
    <name type="scientific">Longibaculum muris</name>
    <dbReference type="NCBI Taxonomy" id="1796628"/>
    <lineage>
        <taxon>Bacteria</taxon>
        <taxon>Bacillati</taxon>
        <taxon>Bacillota</taxon>
        <taxon>Erysipelotrichia</taxon>
        <taxon>Erysipelotrichales</taxon>
        <taxon>Coprobacillaceae</taxon>
        <taxon>Longibaculum</taxon>
    </lineage>
</organism>
<dbReference type="InterPro" id="IPR012914">
    <property type="entry name" value="PucR_dom"/>
</dbReference>
<evidence type="ECO:0000313" key="6">
    <source>
        <dbReference type="Proteomes" id="UP000295515"/>
    </source>
</evidence>
<gene>
    <name evidence="5" type="ORF">EDD60_1159</name>
</gene>
<proteinExistence type="inferred from homology"/>
<name>A0A4V2W4R6_9FIRM</name>
<dbReference type="InterPro" id="IPR051448">
    <property type="entry name" value="CdaR-like_regulators"/>
</dbReference>
<dbReference type="InterPro" id="IPR041522">
    <property type="entry name" value="CdaR_GGDEF"/>
</dbReference>
<dbReference type="Proteomes" id="UP000295515">
    <property type="component" value="Unassembled WGS sequence"/>
</dbReference>
<evidence type="ECO:0000313" key="5">
    <source>
        <dbReference type="EMBL" id="TCV96939.1"/>
    </source>
</evidence>
<comment type="similarity">
    <text evidence="1">Belongs to the CdaR family.</text>
</comment>
<dbReference type="Gene3D" id="1.10.10.2840">
    <property type="entry name" value="PucR C-terminal helix-turn-helix domain"/>
    <property type="match status" value="1"/>
</dbReference>
<feature type="domain" description="CdaR GGDEF-like" evidence="4">
    <location>
        <begin position="161"/>
        <end position="268"/>
    </location>
</feature>
<evidence type="ECO:0000259" key="3">
    <source>
        <dbReference type="Pfam" id="PF13556"/>
    </source>
</evidence>
<dbReference type="EMBL" id="SMCQ01000015">
    <property type="protein sequence ID" value="TCV96939.1"/>
    <property type="molecule type" value="Genomic_DNA"/>
</dbReference>
<dbReference type="PANTHER" id="PTHR33744">
    <property type="entry name" value="CARBOHYDRATE DIACID REGULATOR"/>
    <property type="match status" value="1"/>
</dbReference>
<evidence type="ECO:0000256" key="1">
    <source>
        <dbReference type="ARBA" id="ARBA00006754"/>
    </source>
</evidence>
<dbReference type="GeneID" id="98915840"/>